<name>A0AA38S642_9PEZI</name>
<sequence>MPLRGPTPVRLYKKETAEVLKIGPMTCYVFEDGTNTDNRVGCITLVMPGGASGPPMHWHRFHDECFFVTKGTVTFVTPDGDVDASKDDLMVVPPRAIHTFKNASSTEEAELFMTATPGYYIDYFRMLAKGTEGGKKLTSEDTQHLMALFGTFPPDVESEP</sequence>
<dbReference type="InterPro" id="IPR011051">
    <property type="entry name" value="RmlC_Cupin_sf"/>
</dbReference>
<proteinExistence type="predicted"/>
<dbReference type="PANTHER" id="PTHR36440">
    <property type="entry name" value="PUTATIVE (AFU_ORTHOLOGUE AFUA_8G07350)-RELATED"/>
    <property type="match status" value="1"/>
</dbReference>
<dbReference type="AlphaFoldDB" id="A0AA38S642"/>
<evidence type="ECO:0000259" key="1">
    <source>
        <dbReference type="Pfam" id="PF07883"/>
    </source>
</evidence>
<protein>
    <submittedName>
        <fullName evidence="2">Cupin</fullName>
    </submittedName>
</protein>
<evidence type="ECO:0000313" key="3">
    <source>
        <dbReference type="Proteomes" id="UP001174694"/>
    </source>
</evidence>
<dbReference type="Proteomes" id="UP001174694">
    <property type="component" value="Unassembled WGS sequence"/>
</dbReference>
<dbReference type="InterPro" id="IPR013096">
    <property type="entry name" value="Cupin_2"/>
</dbReference>
<feature type="domain" description="Cupin type-2" evidence="1">
    <location>
        <begin position="46"/>
        <end position="113"/>
    </location>
</feature>
<accession>A0AA38S642</accession>
<evidence type="ECO:0000313" key="2">
    <source>
        <dbReference type="EMBL" id="KAJ9151359.1"/>
    </source>
</evidence>
<reference evidence="2" key="1">
    <citation type="submission" date="2022-07" db="EMBL/GenBank/DDBJ databases">
        <title>Fungi with potential for degradation of polypropylene.</title>
        <authorList>
            <person name="Gostincar C."/>
        </authorList>
    </citation>
    <scope>NUCLEOTIDE SEQUENCE</scope>
    <source>
        <strain evidence="2">EXF-13308</strain>
    </source>
</reference>
<comment type="caution">
    <text evidence="2">The sequence shown here is derived from an EMBL/GenBank/DDBJ whole genome shotgun (WGS) entry which is preliminary data.</text>
</comment>
<dbReference type="EMBL" id="JANBVO010000006">
    <property type="protein sequence ID" value="KAJ9151359.1"/>
    <property type="molecule type" value="Genomic_DNA"/>
</dbReference>
<dbReference type="InterPro" id="IPR053146">
    <property type="entry name" value="QDO-like"/>
</dbReference>
<dbReference type="PANTHER" id="PTHR36440:SF1">
    <property type="entry name" value="PUTATIVE (AFU_ORTHOLOGUE AFUA_8G07350)-RELATED"/>
    <property type="match status" value="1"/>
</dbReference>
<keyword evidence="3" id="KW-1185">Reference proteome</keyword>
<dbReference type="Gene3D" id="2.60.120.10">
    <property type="entry name" value="Jelly Rolls"/>
    <property type="match status" value="1"/>
</dbReference>
<dbReference type="Pfam" id="PF07883">
    <property type="entry name" value="Cupin_2"/>
    <property type="match status" value="1"/>
</dbReference>
<dbReference type="SUPFAM" id="SSF51182">
    <property type="entry name" value="RmlC-like cupins"/>
    <property type="match status" value="1"/>
</dbReference>
<gene>
    <name evidence="2" type="ORF">NKR23_g3025</name>
</gene>
<organism evidence="2 3">
    <name type="scientific">Pleurostoma richardsiae</name>
    <dbReference type="NCBI Taxonomy" id="41990"/>
    <lineage>
        <taxon>Eukaryota</taxon>
        <taxon>Fungi</taxon>
        <taxon>Dikarya</taxon>
        <taxon>Ascomycota</taxon>
        <taxon>Pezizomycotina</taxon>
        <taxon>Sordariomycetes</taxon>
        <taxon>Sordariomycetidae</taxon>
        <taxon>Calosphaeriales</taxon>
        <taxon>Pleurostomataceae</taxon>
        <taxon>Pleurostoma</taxon>
    </lineage>
</organism>
<dbReference type="InterPro" id="IPR014710">
    <property type="entry name" value="RmlC-like_jellyroll"/>
</dbReference>